<comment type="caution">
    <text evidence="2">The sequence shown here is derived from an EMBL/GenBank/DDBJ whole genome shotgun (WGS) entry which is preliminary data.</text>
</comment>
<sequence length="140" mass="16007">MRRNAQIIVEARLRSLFIGDSGLVVTDKFPNRMIRAELEIKRVIKGTFAEEEAVAIGFAWPPGPYHALTLMAMVYGDSDERDTFELELARYDINENFGIYPLNSCIYYKFPDEVEEQTGWKEDPPRSTNGPLVDSTPLYP</sequence>
<reference evidence="2 3" key="1">
    <citation type="journal article" date="2016" name="PeerJ">
        <title>Gall-ID: tools for genotyping gall-causing phytopathogenic bacteria.</title>
        <authorList>
            <person name="Davis E.W.II."/>
            <person name="Weisberg A.J."/>
            <person name="Tabima J.F."/>
            <person name="Grunwald N.J."/>
            <person name="Chang J.H."/>
        </authorList>
    </citation>
    <scope>NUCLEOTIDE SEQUENCE [LARGE SCALE GENOMIC DNA]</scope>
    <source>
        <strain evidence="2 3">N2/73</strain>
    </source>
</reference>
<dbReference type="RefSeq" id="WP_065687633.1">
    <property type="nucleotide sequence ID" value="NZ_JAALYU010000009.1"/>
</dbReference>
<organism evidence="2 3">
    <name type="scientific">Agrobacterium tumefaciens</name>
    <dbReference type="NCBI Taxonomy" id="358"/>
    <lineage>
        <taxon>Bacteria</taxon>
        <taxon>Pseudomonadati</taxon>
        <taxon>Pseudomonadota</taxon>
        <taxon>Alphaproteobacteria</taxon>
        <taxon>Hyphomicrobiales</taxon>
        <taxon>Rhizobiaceae</taxon>
        <taxon>Rhizobium/Agrobacterium group</taxon>
        <taxon>Agrobacterium</taxon>
        <taxon>Agrobacterium tumefaciens complex</taxon>
    </lineage>
</organism>
<evidence type="ECO:0000313" key="3">
    <source>
        <dbReference type="Proteomes" id="UP000093451"/>
    </source>
</evidence>
<gene>
    <name evidence="2" type="ORF">A6U91_26250</name>
</gene>
<dbReference type="Proteomes" id="UP000093451">
    <property type="component" value="Unassembled WGS sequence"/>
</dbReference>
<name>A0AB36EJT8_AGRTU</name>
<evidence type="ECO:0000256" key="1">
    <source>
        <dbReference type="SAM" id="MobiDB-lite"/>
    </source>
</evidence>
<accession>A0AB36EJT8</accession>
<dbReference type="AlphaFoldDB" id="A0AB36EJT8"/>
<evidence type="ECO:0000313" key="2">
    <source>
        <dbReference type="EMBL" id="OCJ39396.1"/>
    </source>
</evidence>
<feature type="region of interest" description="Disordered" evidence="1">
    <location>
        <begin position="118"/>
        <end position="140"/>
    </location>
</feature>
<proteinExistence type="predicted"/>
<protein>
    <submittedName>
        <fullName evidence="2">Uncharacterized protein</fullName>
    </submittedName>
</protein>
<dbReference type="EMBL" id="LXKT01000006">
    <property type="protein sequence ID" value="OCJ39396.1"/>
    <property type="molecule type" value="Genomic_DNA"/>
</dbReference>